<gene>
    <name evidence="2" type="ORF">GKJPGBOP_07495</name>
</gene>
<proteinExistence type="predicted"/>
<feature type="region of interest" description="Disordered" evidence="1">
    <location>
        <begin position="1"/>
        <end position="66"/>
    </location>
</feature>
<dbReference type="RefSeq" id="WP_125057754.1">
    <property type="nucleotide sequence ID" value="NZ_BHZD01000001.1"/>
</dbReference>
<dbReference type="AlphaFoldDB" id="A0A401WEG3"/>
<keyword evidence="3" id="KW-1185">Reference proteome</keyword>
<evidence type="ECO:0000313" key="3">
    <source>
        <dbReference type="Proteomes" id="UP000286746"/>
    </source>
</evidence>
<evidence type="ECO:0000313" key="2">
    <source>
        <dbReference type="EMBL" id="GCD47702.1"/>
    </source>
</evidence>
<dbReference type="Proteomes" id="UP000286746">
    <property type="component" value="Unassembled WGS sequence"/>
</dbReference>
<feature type="compositionally biased region" description="Basic and acidic residues" evidence="1">
    <location>
        <begin position="1"/>
        <end position="34"/>
    </location>
</feature>
<evidence type="ECO:0008006" key="4">
    <source>
        <dbReference type="Google" id="ProtNLM"/>
    </source>
</evidence>
<comment type="caution">
    <text evidence="2">The sequence shown here is derived from an EMBL/GenBank/DDBJ whole genome shotgun (WGS) entry which is preliminary data.</text>
</comment>
<evidence type="ECO:0000256" key="1">
    <source>
        <dbReference type="SAM" id="MobiDB-lite"/>
    </source>
</evidence>
<dbReference type="EMBL" id="BHZD01000001">
    <property type="protein sequence ID" value="GCD47702.1"/>
    <property type="molecule type" value="Genomic_DNA"/>
</dbReference>
<dbReference type="Pfam" id="PF11387">
    <property type="entry name" value="DUF2795"/>
    <property type="match status" value="1"/>
</dbReference>
<feature type="compositionally biased region" description="Acidic residues" evidence="1">
    <location>
        <begin position="35"/>
        <end position="46"/>
    </location>
</feature>
<protein>
    <recommendedName>
        <fullName evidence="4">DUF2795 domain-containing protein</fullName>
    </recommendedName>
</protein>
<name>A0A401WEG3_STREY</name>
<organism evidence="2 3">
    <name type="scientific">Streptomyces paromomycinus</name>
    <name type="common">Streptomyces rimosus subsp. paromomycinus</name>
    <dbReference type="NCBI Taxonomy" id="92743"/>
    <lineage>
        <taxon>Bacteria</taxon>
        <taxon>Bacillati</taxon>
        <taxon>Actinomycetota</taxon>
        <taxon>Actinomycetes</taxon>
        <taxon>Kitasatosporales</taxon>
        <taxon>Streptomycetaceae</taxon>
        <taxon>Streptomyces</taxon>
    </lineage>
</organism>
<dbReference type="InterPro" id="IPR021527">
    <property type="entry name" value="DUF2795"/>
</dbReference>
<sequence>MDHGTNKAGPARDDMMKKELQGELKADRALRAEEDHELEPAGEDQPEVSRTAGGPAPGSVPDGMTPQAVEIRTEMAQHLRRSLYPADRDTIVSTLRENNAPDRLVALAQRLPENERYENAQRIVESLGLSR</sequence>
<reference evidence="2 3" key="1">
    <citation type="submission" date="2018-11" db="EMBL/GenBank/DDBJ databases">
        <title>Whole genome sequence of Streptomyces paromomycinus NBRC 15454(T).</title>
        <authorList>
            <person name="Komaki H."/>
            <person name="Tamura T."/>
        </authorList>
    </citation>
    <scope>NUCLEOTIDE SEQUENCE [LARGE SCALE GENOMIC DNA]</scope>
    <source>
        <strain evidence="2 3">NBRC 15454</strain>
    </source>
</reference>
<accession>A0A401WEG3</accession>